<gene>
    <name evidence="2" type="ORF">B6F84_10315</name>
</gene>
<organism evidence="2 3">
    <name type="scientific">Acidianus manzaensis</name>
    <dbReference type="NCBI Taxonomy" id="282676"/>
    <lineage>
        <taxon>Archaea</taxon>
        <taxon>Thermoproteota</taxon>
        <taxon>Thermoprotei</taxon>
        <taxon>Sulfolobales</taxon>
        <taxon>Sulfolobaceae</taxon>
        <taxon>Acidianus</taxon>
    </lineage>
</organism>
<dbReference type="Gene3D" id="1.10.10.10">
    <property type="entry name" value="Winged helix-like DNA-binding domain superfamily/Winged helix DNA-binding domain"/>
    <property type="match status" value="1"/>
</dbReference>
<dbReference type="Pfam" id="PF22194">
    <property type="entry name" value="WHD_F93"/>
    <property type="match status" value="1"/>
</dbReference>
<dbReference type="InterPro" id="IPR036388">
    <property type="entry name" value="WH-like_DNA-bd_sf"/>
</dbReference>
<reference evidence="2 3" key="1">
    <citation type="submission" date="2017-03" db="EMBL/GenBank/DDBJ databases">
        <title>Sulfur activation and transportation mechanism of thermophilic Archaea Acidianus manzaensis YN-25.</title>
        <authorList>
            <person name="Ma Y."/>
            <person name="Yang Y."/>
            <person name="Xia J."/>
        </authorList>
    </citation>
    <scope>NUCLEOTIDE SEQUENCE [LARGE SCALE GENOMIC DNA]</scope>
    <source>
        <strain evidence="2 3">YN-25</strain>
    </source>
</reference>
<evidence type="ECO:0000259" key="1">
    <source>
        <dbReference type="Pfam" id="PF22194"/>
    </source>
</evidence>
<protein>
    <recommendedName>
        <fullName evidence="1">F93 winged-helix domain-containing protein</fullName>
    </recommendedName>
</protein>
<evidence type="ECO:0000313" key="3">
    <source>
        <dbReference type="Proteomes" id="UP000193404"/>
    </source>
</evidence>
<dbReference type="AlphaFoldDB" id="A0A1W6K1G1"/>
<dbReference type="GeneID" id="41591322"/>
<dbReference type="RefSeq" id="WP_148692163.1">
    <property type="nucleotide sequence ID" value="NZ_CP020477.1"/>
</dbReference>
<sequence length="96" mass="10715">MKSNFLTNHALVIRAIYLHQGCNVNEALKYSGLAPNTFYKVKVELVEDGFVEEKEIQEGKIKKKKLYLTNKGKDVAQGLLCLMDALEKAGEAITEA</sequence>
<dbReference type="InterPro" id="IPR036390">
    <property type="entry name" value="WH_DNA-bd_sf"/>
</dbReference>
<dbReference type="InterPro" id="IPR054020">
    <property type="entry name" value="WHD_F93"/>
</dbReference>
<proteinExistence type="predicted"/>
<dbReference type="EMBL" id="CP020477">
    <property type="protein sequence ID" value="ARM76373.1"/>
    <property type="molecule type" value="Genomic_DNA"/>
</dbReference>
<feature type="domain" description="F93 winged-helix" evidence="1">
    <location>
        <begin position="12"/>
        <end position="72"/>
    </location>
</feature>
<accession>A0A1W6K1G1</accession>
<evidence type="ECO:0000313" key="2">
    <source>
        <dbReference type="EMBL" id="ARM76373.1"/>
    </source>
</evidence>
<dbReference type="Proteomes" id="UP000193404">
    <property type="component" value="Chromosome"/>
</dbReference>
<dbReference type="SUPFAM" id="SSF46785">
    <property type="entry name" value="Winged helix' DNA-binding domain"/>
    <property type="match status" value="1"/>
</dbReference>
<dbReference type="KEGG" id="aman:B6F84_10315"/>
<name>A0A1W6K1G1_9CREN</name>
<keyword evidence="3" id="KW-1185">Reference proteome</keyword>